<dbReference type="Proteomes" id="UP000824881">
    <property type="component" value="Unassembled WGS sequence"/>
</dbReference>
<comment type="caution">
    <text evidence="1">The sequence shown here is derived from an EMBL/GenBank/DDBJ whole genome shotgun (WGS) entry which is preliminary data.</text>
</comment>
<organism evidence="1 2">
    <name type="scientific">Pleurotus cornucopiae</name>
    <name type="common">Cornucopia mushroom</name>
    <dbReference type="NCBI Taxonomy" id="5321"/>
    <lineage>
        <taxon>Eukaryota</taxon>
        <taxon>Fungi</taxon>
        <taxon>Dikarya</taxon>
        <taxon>Basidiomycota</taxon>
        <taxon>Agaricomycotina</taxon>
        <taxon>Agaricomycetes</taxon>
        <taxon>Agaricomycetidae</taxon>
        <taxon>Agaricales</taxon>
        <taxon>Pleurotineae</taxon>
        <taxon>Pleurotaceae</taxon>
        <taxon>Pleurotus</taxon>
    </lineage>
</organism>
<sequence length="129" mass="15046">MQDDFRELRRQMMNTYKHVGIRAKGYTNQDVTYDNIDGERIAIFKDSGYISENFGKALRNTTDIDLSKLLIVTITQVVKTIRKLVAWWDNAVIDWDNILRFMVCGELGSMIAEWKALQLGYQLYNEEVS</sequence>
<evidence type="ECO:0000313" key="1">
    <source>
        <dbReference type="EMBL" id="KAG9218408.1"/>
    </source>
</evidence>
<accession>A0ACB7IJN0</accession>
<gene>
    <name evidence="1" type="ORF">CCMSSC00406_0007991</name>
</gene>
<evidence type="ECO:0000313" key="2">
    <source>
        <dbReference type="Proteomes" id="UP000824881"/>
    </source>
</evidence>
<name>A0ACB7IJN0_PLECO</name>
<reference evidence="1 2" key="1">
    <citation type="journal article" date="2021" name="Appl. Environ. Microbiol.">
        <title>Genetic linkage and physical mapping for an oyster mushroom Pleurotus cornucopiae and QTL analysis for the trait cap color.</title>
        <authorList>
            <person name="Zhang Y."/>
            <person name="Gao W."/>
            <person name="Sonnenberg A."/>
            <person name="Chen Q."/>
            <person name="Zhang J."/>
            <person name="Huang C."/>
        </authorList>
    </citation>
    <scope>NUCLEOTIDE SEQUENCE [LARGE SCALE GENOMIC DNA]</scope>
    <source>
        <strain evidence="1">CCMSSC00406</strain>
    </source>
</reference>
<protein>
    <submittedName>
        <fullName evidence="1">Uncharacterized protein</fullName>
    </submittedName>
</protein>
<proteinExistence type="predicted"/>
<keyword evidence="2" id="KW-1185">Reference proteome</keyword>
<dbReference type="EMBL" id="WQMT02000010">
    <property type="protein sequence ID" value="KAG9218408.1"/>
    <property type="molecule type" value="Genomic_DNA"/>
</dbReference>